<keyword evidence="4 8" id="KW-0812">Transmembrane</keyword>
<feature type="compositionally biased region" description="Low complexity" evidence="7">
    <location>
        <begin position="93"/>
        <end position="109"/>
    </location>
</feature>
<feature type="compositionally biased region" description="Polar residues" evidence="7">
    <location>
        <begin position="298"/>
        <end position="308"/>
    </location>
</feature>
<feature type="compositionally biased region" description="Low complexity" evidence="7">
    <location>
        <begin position="39"/>
        <end position="65"/>
    </location>
</feature>
<keyword evidence="10" id="KW-1185">Reference proteome</keyword>
<feature type="transmembrane region" description="Helical" evidence="8">
    <location>
        <begin position="501"/>
        <end position="521"/>
    </location>
</feature>
<dbReference type="KEGG" id="dtm:BJL86_1952"/>
<reference evidence="9 10" key="1">
    <citation type="submission" date="2016-06" db="EMBL/GenBank/DDBJ databases">
        <title>Complete genome sequence of a saline-alkali tolerant type strain Dietzia timorensis ID05-A0528T.</title>
        <authorList>
            <person name="Wu X."/>
        </authorList>
    </citation>
    <scope>NUCLEOTIDE SEQUENCE [LARGE SCALE GENOMIC DNA]</scope>
    <source>
        <strain evidence="9 10">ID05-A0528</strain>
    </source>
</reference>
<protein>
    <recommendedName>
        <fullName evidence="11">DoxX family protein</fullName>
    </recommendedName>
</protein>
<feature type="compositionally biased region" description="Basic and acidic residues" evidence="7">
    <location>
        <begin position="258"/>
        <end position="270"/>
    </location>
</feature>
<evidence type="ECO:0000256" key="8">
    <source>
        <dbReference type="SAM" id="Phobius"/>
    </source>
</evidence>
<feature type="region of interest" description="Disordered" evidence="7">
    <location>
        <begin position="258"/>
        <end position="308"/>
    </location>
</feature>
<comment type="similarity">
    <text evidence="2">Belongs to the DoxX family.</text>
</comment>
<gene>
    <name evidence="9" type="ORF">BJL86_1952</name>
</gene>
<feature type="compositionally biased region" description="Polar residues" evidence="7">
    <location>
        <begin position="274"/>
        <end position="290"/>
    </location>
</feature>
<dbReference type="STRING" id="499555.BJL86_1952"/>
<feature type="compositionally biased region" description="Polar residues" evidence="7">
    <location>
        <begin position="135"/>
        <end position="147"/>
    </location>
</feature>
<evidence type="ECO:0000256" key="7">
    <source>
        <dbReference type="SAM" id="MobiDB-lite"/>
    </source>
</evidence>
<evidence type="ECO:0000256" key="4">
    <source>
        <dbReference type="ARBA" id="ARBA00022692"/>
    </source>
</evidence>
<dbReference type="RefSeq" id="WP_082908348.1">
    <property type="nucleotide sequence ID" value="NZ_CP015961.1"/>
</dbReference>
<dbReference type="OrthoDB" id="346004at2"/>
<feature type="transmembrane region" description="Helical" evidence="8">
    <location>
        <begin position="470"/>
        <end position="489"/>
    </location>
</feature>
<evidence type="ECO:0000256" key="3">
    <source>
        <dbReference type="ARBA" id="ARBA00022475"/>
    </source>
</evidence>
<evidence type="ECO:0000313" key="9">
    <source>
        <dbReference type="EMBL" id="ANI92720.1"/>
    </source>
</evidence>
<dbReference type="EMBL" id="CP015961">
    <property type="protein sequence ID" value="ANI92720.1"/>
    <property type="molecule type" value="Genomic_DNA"/>
</dbReference>
<dbReference type="PANTHER" id="PTHR33452">
    <property type="entry name" value="OXIDOREDUCTASE CATD-RELATED"/>
    <property type="match status" value="1"/>
</dbReference>
<keyword evidence="5 8" id="KW-1133">Transmembrane helix</keyword>
<feature type="compositionally biased region" description="Low complexity" evidence="7">
    <location>
        <begin position="229"/>
        <end position="243"/>
    </location>
</feature>
<proteinExistence type="inferred from homology"/>
<feature type="transmembrane region" description="Helical" evidence="8">
    <location>
        <begin position="431"/>
        <end position="450"/>
    </location>
</feature>
<evidence type="ECO:0000256" key="2">
    <source>
        <dbReference type="ARBA" id="ARBA00006679"/>
    </source>
</evidence>
<comment type="subcellular location">
    <subcellularLocation>
        <location evidence="1">Cell membrane</location>
        <topology evidence="1">Multi-pass membrane protein</topology>
    </subcellularLocation>
</comment>
<name>A0A173LQ10_9ACTN</name>
<evidence type="ECO:0000256" key="6">
    <source>
        <dbReference type="ARBA" id="ARBA00023136"/>
    </source>
</evidence>
<accession>A0A173LQ10</accession>
<dbReference type="InterPro" id="IPR032808">
    <property type="entry name" value="DoxX"/>
</dbReference>
<dbReference type="GO" id="GO:0005886">
    <property type="term" value="C:plasma membrane"/>
    <property type="evidence" value="ECO:0007669"/>
    <property type="project" value="UniProtKB-SubCell"/>
</dbReference>
<feature type="transmembrane region" description="Helical" evidence="8">
    <location>
        <begin position="403"/>
        <end position="424"/>
    </location>
</feature>
<keyword evidence="6 8" id="KW-0472">Membrane</keyword>
<dbReference type="PANTHER" id="PTHR33452:SF1">
    <property type="entry name" value="INNER MEMBRANE PROTEIN YPHA-RELATED"/>
    <property type="match status" value="1"/>
</dbReference>
<evidence type="ECO:0008006" key="11">
    <source>
        <dbReference type="Google" id="ProtNLM"/>
    </source>
</evidence>
<dbReference type="AlphaFoldDB" id="A0A173LQ10"/>
<feature type="transmembrane region" description="Helical" evidence="8">
    <location>
        <begin position="359"/>
        <end position="383"/>
    </location>
</feature>
<keyword evidence="3" id="KW-1003">Cell membrane</keyword>
<dbReference type="Proteomes" id="UP000186104">
    <property type="component" value="Chromosome"/>
</dbReference>
<feature type="compositionally biased region" description="Low complexity" evidence="7">
    <location>
        <begin position="159"/>
        <end position="174"/>
    </location>
</feature>
<evidence type="ECO:0000256" key="5">
    <source>
        <dbReference type="ARBA" id="ARBA00022989"/>
    </source>
</evidence>
<sequence length="529" mass="51569">MKLPFGLGKNSPDSEPGRVDPNVDPNQAAGAENETTRMPAAGSSSASASAQGKSPAQASNAAPNPGERAAPQAVGAPKSKSRWPLGKDSERQAATGAGAASSAPAAGATGKDGGAPIAEKPISLDGDSASAPQAPETSPTASMSTQKSAAAGAGGAAAGGAAASATAATGASGSQAPDDSATAAIPVEEMPQAPRTESTSVPKQASPDAQTQEFAPKSSAQAPKDGEESSSGGTAGKAAAAGAAGAGGLGLGALIGSKSKDSGERADPDARTQAFAQSQNANETQTQSVGATGEGHSGMTTDNSHNQTTAFPTAGYNYADFDENTQGYDYDGADGQVAPVAATEPAAKPVRGTADFGLFVLRVVVAALLGLHSLRIVFGLFGGPGFDGMTEVFSSAGFDQAQALSYGFGIAGLVAAVILLLGIVTPIGATVLLALVGLSAALTLASTGGATILGGSDLSGAPGGGLELHILYAAALLTILFAGGGRWGLDAGRKWAAAPKWSGFLGIIVAVAAVIVVWYLLNGSNPLSS</sequence>
<organism evidence="9 10">
    <name type="scientific">Dietzia timorensis</name>
    <dbReference type="NCBI Taxonomy" id="499555"/>
    <lineage>
        <taxon>Bacteria</taxon>
        <taxon>Bacillati</taxon>
        <taxon>Actinomycetota</taxon>
        <taxon>Actinomycetes</taxon>
        <taxon>Mycobacteriales</taxon>
        <taxon>Dietziaceae</taxon>
        <taxon>Dietzia</taxon>
    </lineage>
</organism>
<dbReference type="Pfam" id="PF07681">
    <property type="entry name" value="DoxX"/>
    <property type="match status" value="1"/>
</dbReference>
<evidence type="ECO:0000313" key="10">
    <source>
        <dbReference type="Proteomes" id="UP000186104"/>
    </source>
</evidence>
<feature type="region of interest" description="Disordered" evidence="7">
    <location>
        <begin position="1"/>
        <end position="243"/>
    </location>
</feature>
<feature type="compositionally biased region" description="Polar residues" evidence="7">
    <location>
        <begin position="195"/>
        <end position="221"/>
    </location>
</feature>
<dbReference type="InterPro" id="IPR051907">
    <property type="entry name" value="DoxX-like_oxidoreductase"/>
</dbReference>
<evidence type="ECO:0000256" key="1">
    <source>
        <dbReference type="ARBA" id="ARBA00004651"/>
    </source>
</evidence>